<keyword evidence="14" id="KW-1185">Reference proteome</keyword>
<accession>A0A8J9Y4W1</accession>
<dbReference type="InterPro" id="IPR014719">
    <property type="entry name" value="Ribosomal_bL12_C/ClpS-like"/>
</dbReference>
<evidence type="ECO:0000256" key="5">
    <source>
        <dbReference type="ARBA" id="ARBA00022771"/>
    </source>
</evidence>
<dbReference type="EMBL" id="OV170233">
    <property type="protein sequence ID" value="CAH0718959.1"/>
    <property type="molecule type" value="Genomic_DNA"/>
</dbReference>
<evidence type="ECO:0000256" key="11">
    <source>
        <dbReference type="SAM" id="MobiDB-lite"/>
    </source>
</evidence>
<dbReference type="Gene3D" id="2.10.110.30">
    <property type="match status" value="1"/>
</dbReference>
<dbReference type="InterPro" id="IPR055194">
    <property type="entry name" value="UBR1-like_WH"/>
</dbReference>
<keyword evidence="7 10" id="KW-0862">Zinc</keyword>
<dbReference type="GO" id="GO:0016567">
    <property type="term" value="P:protein ubiquitination"/>
    <property type="evidence" value="ECO:0007669"/>
    <property type="project" value="UniProtKB-UniRule"/>
</dbReference>
<evidence type="ECO:0000259" key="12">
    <source>
        <dbReference type="PROSITE" id="PS51157"/>
    </source>
</evidence>
<evidence type="ECO:0000256" key="9">
    <source>
        <dbReference type="PROSITE-ProRule" id="PRU00508"/>
    </source>
</evidence>
<dbReference type="Gene3D" id="3.30.1390.10">
    <property type="match status" value="1"/>
</dbReference>
<organism evidence="13 14">
    <name type="scientific">Brenthis ino</name>
    <name type="common">lesser marbled fritillary</name>
    <dbReference type="NCBI Taxonomy" id="405034"/>
    <lineage>
        <taxon>Eukaryota</taxon>
        <taxon>Metazoa</taxon>
        <taxon>Ecdysozoa</taxon>
        <taxon>Arthropoda</taxon>
        <taxon>Hexapoda</taxon>
        <taxon>Insecta</taxon>
        <taxon>Pterygota</taxon>
        <taxon>Neoptera</taxon>
        <taxon>Endopterygota</taxon>
        <taxon>Lepidoptera</taxon>
        <taxon>Glossata</taxon>
        <taxon>Ditrysia</taxon>
        <taxon>Papilionoidea</taxon>
        <taxon>Nymphalidae</taxon>
        <taxon>Heliconiinae</taxon>
        <taxon>Argynnini</taxon>
        <taxon>Brenthis</taxon>
    </lineage>
</organism>
<dbReference type="SUPFAM" id="SSF54736">
    <property type="entry name" value="ClpS-like"/>
    <property type="match status" value="1"/>
</dbReference>
<dbReference type="PANTHER" id="PTHR21497">
    <property type="entry name" value="UBIQUITIN LIGASE E3 ALPHA-RELATED"/>
    <property type="match status" value="1"/>
</dbReference>
<dbReference type="GO" id="GO:0061630">
    <property type="term" value="F:ubiquitin protein ligase activity"/>
    <property type="evidence" value="ECO:0007669"/>
    <property type="project" value="UniProtKB-UniRule"/>
</dbReference>
<feature type="non-terminal residue" evidence="13">
    <location>
        <position position="1782"/>
    </location>
</feature>
<dbReference type="GO" id="GO:0008270">
    <property type="term" value="F:zinc ion binding"/>
    <property type="evidence" value="ECO:0007669"/>
    <property type="project" value="UniProtKB-UniRule"/>
</dbReference>
<evidence type="ECO:0000313" key="13">
    <source>
        <dbReference type="EMBL" id="CAH0718959.1"/>
    </source>
</evidence>
<evidence type="ECO:0000256" key="4">
    <source>
        <dbReference type="ARBA" id="ARBA00022723"/>
    </source>
</evidence>
<feature type="domain" description="UBR-type" evidence="12">
    <location>
        <begin position="115"/>
        <end position="186"/>
    </location>
</feature>
<dbReference type="Proteomes" id="UP000838878">
    <property type="component" value="Chromosome 13"/>
</dbReference>
<evidence type="ECO:0000256" key="2">
    <source>
        <dbReference type="ARBA" id="ARBA00004906"/>
    </source>
</evidence>
<dbReference type="InterPro" id="IPR042065">
    <property type="entry name" value="E3_ELL-like"/>
</dbReference>
<dbReference type="GO" id="GO:0005737">
    <property type="term" value="C:cytoplasm"/>
    <property type="evidence" value="ECO:0007669"/>
    <property type="project" value="TreeGrafter"/>
</dbReference>
<sequence>MSSPPPMQLEVIVGDESMEDDTADMIPADRFTLPARADAVVELWRTKMAEGVLSYAHFQDHWRVIVPRIYSPQPNRTCLDWSFDEELGAKLLIQPLEQFVWGSESSQPPRPRRSTLCGKVFKQGEPAYSCRECGMDNTCVLCVECFKVSAHRHHKYKMGQSGGGGCCDCGDTEAWKKDPFCELHAAPDNEEQAQASISPEVLERMKIVASVCLSHCFQLLTHDHAPGLPHELILKDAERGLLQILDQPDCYCTVLYNDETHTFEQVITTLNRVMKCSHRDSVELVSLIDREGRALVKCNSFQLCDKLKTDIEMFTSRHGPALKVLVMHAHVVAHQTFAMKLLNWLQNFVSHEQSLRLAVSQVALAETAGAAGAAGAGGVAARVLQNDCRMWKAARTAWHRLLIATTLMDYATKRAMAILFTKNYGSILKDFIRDDHDHSFSVSSLSVQLYTTPTLAHYLIAKHDAFFLVMNTFVSECNRRCNAEGRLEFDRNHVSSGFKRAQFILYDVKYLLGSVPTTFDDDLRKGFLHGLSLMLNLLVMMQGMDSVVRQVGQHMEYEPEWESAFNLHVKLAHSITLALEWCSAERALAAAAYRMALRRHADTCARRPHELRELGNQSASVIPYDVSKEPVSVHRPLSRFLAGLHLQLQRHGLSYHSREFDRQDPPKPTPEELIEPVLRTMAMIAQVHAGMWRRNGFALLNQLYFYHNVKCRAEMFDRDVVMLQIGASLIESNEFIIHVLNKFNLLDWASADFEQRSIEDDTLRHTISMVEEFLRLLITIVGSRYVPGVGEVTNEDRTKKEIIQMLCVKPMPHSELNRSLPEDQLHETGLEAVIHEVADFVKPTGGNNRGVYKLKPHLYDEYDTFFYHYTREDLSRSEEEQRNRRKTAGLPECCPPPPLPKLAVPFRLLASLLQSDAALHVLRCVLERALDLRARSFSEPQVHKALHLIGYALRDEESGHYEFLAFAESAARSGLLALLQRLAASPRVDAHRALARWLLQKMRKLLGQGDGDGGDVESMETDQEEKSPVDESAEKARRAKLAADRRAKLLEQMKSQMNNFISNNSTLFQETTTEVTEEEEKQNLLEIYRGAALGVWGGGVSEPARVCIMCQEEARVEAKSEPLVLVAFAQHSSVLSRAARGGGGGRAEARAAWPAAGLGAQPHVSCCGHALHARCWRKYVDGVLDKEKLRPYRIRQPAAFDVEKKEYLCPLCERLCNTALPLLPAPPLPARAPPPLSDHTYSDAVELILKLKHQVCSEPVHVCTEYCEELHCRARARSAGAAGAGGAAGACGDAEDEAADEAEVYVSTHAETLLPAEFLAHFDVDTPVYNDVLKTLVEDFAKMLPGICGLSESGGMVSVAALYRATSYTILSTNAVLQAENRPLLGDLPSRHRDALQAIIRLAAVVPAIWPSPKHVSHHALSTLSTLEKTSPLTHEVFGTLVALVLSAPSLFCKTAGPARPNHLARQITLEAFRAQLTRAMIIIDVTSCTSQPMEDTPKQDLENLLTFMKELRKGRLDIDNLNAQEVWECVKKQCHNFLRSCCLFYHFLSDIQPPRELTVYGGDTWDTMCGYLDLPSTFVDLIDNILARKKALAWSELSTEWFSGELSLQLVLEPIEPPRLITLPDDFSELMNVVSEFSCPNSEREDSKNPTMCLVCGQILCSQSYCCQIEIRKSGARGGTELVGAVVAHAARCGAGAGAFLRVRDCELLLLAAPARGALQPAPYLDSYGETDQGLRRGNPLHLCPERYEQLRMLWLSHGIHEKIARGLDTNMLVTTAWQNM</sequence>
<dbReference type="Pfam" id="PF02617">
    <property type="entry name" value="ClpS"/>
    <property type="match status" value="1"/>
</dbReference>
<comment type="similarity">
    <text evidence="8 10">Belongs to the E3 ubiquitin-protein ligase UBR1-like family.</text>
</comment>
<evidence type="ECO:0000256" key="6">
    <source>
        <dbReference type="ARBA" id="ARBA00022786"/>
    </source>
</evidence>
<feature type="compositionally biased region" description="Acidic residues" evidence="11">
    <location>
        <begin position="1012"/>
        <end position="1023"/>
    </location>
</feature>
<dbReference type="PROSITE" id="PS51157">
    <property type="entry name" value="ZF_UBR"/>
    <property type="match status" value="1"/>
</dbReference>
<evidence type="ECO:0000313" key="14">
    <source>
        <dbReference type="Proteomes" id="UP000838878"/>
    </source>
</evidence>
<dbReference type="GO" id="GO:0000151">
    <property type="term" value="C:ubiquitin ligase complex"/>
    <property type="evidence" value="ECO:0007669"/>
    <property type="project" value="TreeGrafter"/>
</dbReference>
<comment type="pathway">
    <text evidence="2 10">Protein modification; protein ubiquitination.</text>
</comment>
<keyword evidence="6 10" id="KW-0833">Ubl conjugation pathway</keyword>
<dbReference type="EC" id="2.3.2.27" evidence="10"/>
<dbReference type="InterPro" id="IPR044046">
    <property type="entry name" value="E3_ligase_UBR-like_C"/>
</dbReference>
<protein>
    <recommendedName>
        <fullName evidence="10">E3 ubiquitin-protein ligase</fullName>
        <ecNumber evidence="10">2.3.2.27</ecNumber>
    </recommendedName>
</protein>
<feature type="compositionally biased region" description="Basic and acidic residues" evidence="11">
    <location>
        <begin position="1024"/>
        <end position="1036"/>
    </location>
</feature>
<dbReference type="Pfam" id="PF18995">
    <property type="entry name" value="PRT6_C"/>
    <property type="match status" value="1"/>
</dbReference>
<dbReference type="InterPro" id="IPR036390">
    <property type="entry name" value="WH_DNA-bd_sf"/>
</dbReference>
<dbReference type="SMART" id="SM00396">
    <property type="entry name" value="ZnF_UBR1"/>
    <property type="match status" value="1"/>
</dbReference>
<evidence type="ECO:0000256" key="7">
    <source>
        <dbReference type="ARBA" id="ARBA00022833"/>
    </source>
</evidence>
<dbReference type="Pfam" id="PF22960">
    <property type="entry name" value="WHD_UBR1"/>
    <property type="match status" value="1"/>
</dbReference>
<evidence type="ECO:0000256" key="3">
    <source>
        <dbReference type="ARBA" id="ARBA00022679"/>
    </source>
</evidence>
<evidence type="ECO:0000256" key="8">
    <source>
        <dbReference type="ARBA" id="ARBA00046341"/>
    </source>
</evidence>
<evidence type="ECO:0000256" key="1">
    <source>
        <dbReference type="ARBA" id="ARBA00000900"/>
    </source>
</evidence>
<dbReference type="SUPFAM" id="SSF46785">
    <property type="entry name" value="Winged helix' DNA-binding domain"/>
    <property type="match status" value="1"/>
</dbReference>
<comment type="function">
    <text evidence="10">Ubiquitin ligase protein which is a component of the N-end rule pathway. Recognizes and binds to proteins bearing specific N-terminal residues that are destabilizing according to the N-end rule, leading to their ubiquitination and subsequent degradation.</text>
</comment>
<dbReference type="Gene3D" id="1.10.10.2670">
    <property type="entry name" value="E3 ubiquitin-protein ligase"/>
    <property type="match status" value="1"/>
</dbReference>
<reference evidence="13" key="1">
    <citation type="submission" date="2021-12" db="EMBL/GenBank/DDBJ databases">
        <authorList>
            <person name="Martin H S."/>
        </authorList>
    </citation>
    <scope>NUCLEOTIDE SEQUENCE</scope>
</reference>
<gene>
    <name evidence="13" type="ORF">BINO364_LOCUS5363</name>
</gene>
<dbReference type="GO" id="GO:0071596">
    <property type="term" value="P:ubiquitin-dependent protein catabolic process via the N-end rule pathway"/>
    <property type="evidence" value="ECO:0007669"/>
    <property type="project" value="UniProtKB-UniRule"/>
</dbReference>
<keyword evidence="4 10" id="KW-0479">Metal-binding</keyword>
<feature type="region of interest" description="Disordered" evidence="11">
    <location>
        <begin position="1009"/>
        <end position="1036"/>
    </location>
</feature>
<comment type="catalytic activity">
    <reaction evidence="1 10">
        <text>S-ubiquitinyl-[E2 ubiquitin-conjugating enzyme]-L-cysteine + [acceptor protein]-L-lysine = [E2 ubiquitin-conjugating enzyme]-L-cysteine + N(6)-ubiquitinyl-[acceptor protein]-L-lysine.</text>
        <dbReference type="EC" id="2.3.2.27"/>
    </reaction>
</comment>
<dbReference type="PANTHER" id="PTHR21497:SF24">
    <property type="entry name" value="E3 UBIQUITIN-PROTEIN LIGASE UBR1"/>
    <property type="match status" value="1"/>
</dbReference>
<keyword evidence="5 10" id="KW-0863">Zinc-finger</keyword>
<proteinExistence type="inferred from homology"/>
<dbReference type="OrthoDB" id="26387at2759"/>
<feature type="zinc finger region" description="UBR-type" evidence="9">
    <location>
        <begin position="115"/>
        <end position="186"/>
    </location>
</feature>
<dbReference type="FunFam" id="2.10.110.30:FF:000001">
    <property type="entry name" value="E3 ubiquitin-protein ligase UBR2 isoform 1"/>
    <property type="match status" value="1"/>
</dbReference>
<dbReference type="InterPro" id="IPR003126">
    <property type="entry name" value="Znf_UBR"/>
</dbReference>
<name>A0A8J9Y4W1_9NEOP</name>
<dbReference type="InterPro" id="IPR003769">
    <property type="entry name" value="ClpS_core"/>
</dbReference>
<dbReference type="UniPathway" id="UPA00143"/>
<evidence type="ECO:0000256" key="10">
    <source>
        <dbReference type="RuleBase" id="RU366018"/>
    </source>
</evidence>
<dbReference type="Pfam" id="PF02207">
    <property type="entry name" value="zf-UBR"/>
    <property type="match status" value="1"/>
</dbReference>
<dbReference type="InterPro" id="IPR039164">
    <property type="entry name" value="UBR1-like"/>
</dbReference>
<keyword evidence="3 10" id="KW-0808">Transferase</keyword>